<reference evidence="3" key="1">
    <citation type="submission" date="2019-03" db="EMBL/GenBank/DDBJ databases">
        <title>Weissella sp. 26KH-42 Genome sequencing.</title>
        <authorList>
            <person name="Heo J."/>
            <person name="Kim S.-J."/>
            <person name="Kim J.-S."/>
            <person name="Hong S.-B."/>
            <person name="Kwon S.-W."/>
        </authorList>
    </citation>
    <scope>NUCLEOTIDE SEQUENCE [LARGE SCALE GENOMIC DNA]</scope>
    <source>
        <strain evidence="3">26KH-42</strain>
    </source>
</reference>
<dbReference type="Proteomes" id="UP000292886">
    <property type="component" value="Chromosome"/>
</dbReference>
<dbReference type="RefSeq" id="WP_133363573.1">
    <property type="nucleotide sequence ID" value="NZ_CP037940.1"/>
</dbReference>
<dbReference type="OrthoDB" id="9793244at2"/>
<evidence type="ECO:0000313" key="2">
    <source>
        <dbReference type="EMBL" id="QBO36496.1"/>
    </source>
</evidence>
<dbReference type="KEGG" id="wei:EQG49_08430"/>
<sequence length="176" mass="18864">MNEQQLNEHNLLDEVLDQLSAHKIGPTQIGDIVYELVHGYILDLTPAIATDSVMHVLAKREVQNAILTGLALDTLATQHLLPEPVQTIVENDEGLYGIDEQIAMSITSVYGSIGVTNFGFVDRTKPGVIGELNEHKAGVVNTFADDLVGAVAAAAAARLAHDNPAAVHQNFGIKHD</sequence>
<dbReference type="InterPro" id="IPR036681">
    <property type="entry name" value="PgpA-like_sf"/>
</dbReference>
<accession>A0A4P6YUT8</accession>
<evidence type="ECO:0000313" key="3">
    <source>
        <dbReference type="Proteomes" id="UP000292886"/>
    </source>
</evidence>
<dbReference type="GO" id="GO:0006629">
    <property type="term" value="P:lipid metabolic process"/>
    <property type="evidence" value="ECO:0007669"/>
    <property type="project" value="InterPro"/>
</dbReference>
<dbReference type="Pfam" id="PF04608">
    <property type="entry name" value="PgpA"/>
    <property type="match status" value="1"/>
</dbReference>
<keyword evidence="3" id="KW-1185">Reference proteome</keyword>
<protein>
    <submittedName>
        <fullName evidence="2">Phosphatidylglycerophosphatase A</fullName>
    </submittedName>
</protein>
<proteinExistence type="predicted"/>
<dbReference type="SUPFAM" id="SSF101307">
    <property type="entry name" value="YutG-like"/>
    <property type="match status" value="1"/>
</dbReference>
<evidence type="ECO:0000259" key="1">
    <source>
        <dbReference type="Pfam" id="PF04608"/>
    </source>
</evidence>
<organism evidence="2 3">
    <name type="scientific">Periweissella cryptocerci</name>
    <dbReference type="NCBI Taxonomy" id="2506420"/>
    <lineage>
        <taxon>Bacteria</taxon>
        <taxon>Bacillati</taxon>
        <taxon>Bacillota</taxon>
        <taxon>Bacilli</taxon>
        <taxon>Lactobacillales</taxon>
        <taxon>Lactobacillaceae</taxon>
        <taxon>Periweissella</taxon>
    </lineage>
</organism>
<dbReference type="PIRSF" id="PIRSF019587">
    <property type="entry name" value="PGPase"/>
    <property type="match status" value="1"/>
</dbReference>
<feature type="domain" description="YutG/PgpA" evidence="1">
    <location>
        <begin position="24"/>
        <end position="161"/>
    </location>
</feature>
<dbReference type="AlphaFoldDB" id="A0A4P6YUT8"/>
<dbReference type="EMBL" id="CP037940">
    <property type="protein sequence ID" value="QBO36496.1"/>
    <property type="molecule type" value="Genomic_DNA"/>
</dbReference>
<dbReference type="Gene3D" id="1.10.3760.10">
    <property type="entry name" value="PgpA-like"/>
    <property type="match status" value="1"/>
</dbReference>
<name>A0A4P6YUT8_9LACO</name>
<gene>
    <name evidence="2" type="ORF">EQG49_08430</name>
</gene>
<dbReference type="CDD" id="cd06971">
    <property type="entry name" value="PgpA"/>
    <property type="match status" value="1"/>
</dbReference>
<dbReference type="InterPro" id="IPR007686">
    <property type="entry name" value="YutG/PgpA"/>
</dbReference>
<dbReference type="InterPro" id="IPR026038">
    <property type="entry name" value="Put_PGPase"/>
</dbReference>
<dbReference type="GO" id="GO:0008962">
    <property type="term" value="F:phosphatidylglycerophosphatase activity"/>
    <property type="evidence" value="ECO:0007669"/>
    <property type="project" value="InterPro"/>
</dbReference>